<protein>
    <submittedName>
        <fullName evidence="10">Uncharacterized protein</fullName>
    </submittedName>
</protein>
<evidence type="ECO:0000313" key="11">
    <source>
        <dbReference type="Proteomes" id="UP000015102"/>
    </source>
</evidence>
<keyword evidence="11" id="KW-1185">Reference proteome</keyword>
<dbReference type="GO" id="GO:0016758">
    <property type="term" value="F:hexosyltransferase activity"/>
    <property type="evidence" value="ECO:0007669"/>
    <property type="project" value="InterPro"/>
</dbReference>
<evidence type="ECO:0000256" key="1">
    <source>
        <dbReference type="ARBA" id="ARBA00004323"/>
    </source>
</evidence>
<organism evidence="10 11">
    <name type="scientific">Megaselia scalaris</name>
    <name type="common">Humpbacked fly</name>
    <name type="synonym">Phora scalaris</name>
    <dbReference type="NCBI Taxonomy" id="36166"/>
    <lineage>
        <taxon>Eukaryota</taxon>
        <taxon>Metazoa</taxon>
        <taxon>Ecdysozoa</taxon>
        <taxon>Arthropoda</taxon>
        <taxon>Hexapoda</taxon>
        <taxon>Insecta</taxon>
        <taxon>Pterygota</taxon>
        <taxon>Neoptera</taxon>
        <taxon>Endopterygota</taxon>
        <taxon>Diptera</taxon>
        <taxon>Brachycera</taxon>
        <taxon>Muscomorpha</taxon>
        <taxon>Platypezoidea</taxon>
        <taxon>Phoridae</taxon>
        <taxon>Megaseliini</taxon>
        <taxon>Megaselia</taxon>
    </lineage>
</organism>
<keyword evidence="3" id="KW-0328">Glycosyltransferase</keyword>
<evidence type="ECO:0000313" key="10">
    <source>
        <dbReference type="EnsemblMetazoa" id="MESCA006995-PA"/>
    </source>
</evidence>
<evidence type="ECO:0000256" key="5">
    <source>
        <dbReference type="ARBA" id="ARBA00022692"/>
    </source>
</evidence>
<evidence type="ECO:0000256" key="4">
    <source>
        <dbReference type="ARBA" id="ARBA00022679"/>
    </source>
</evidence>
<evidence type="ECO:0000256" key="7">
    <source>
        <dbReference type="ARBA" id="ARBA00022989"/>
    </source>
</evidence>
<evidence type="ECO:0000256" key="8">
    <source>
        <dbReference type="ARBA" id="ARBA00023034"/>
    </source>
</evidence>
<dbReference type="Pfam" id="PF01762">
    <property type="entry name" value="Galactosyl_T"/>
    <property type="match status" value="1"/>
</dbReference>
<comment type="similarity">
    <text evidence="2">Belongs to the glycosyltransferase 31 family.</text>
</comment>
<name>T1GTG4_MEGSC</name>
<accession>T1GTG4</accession>
<keyword evidence="9" id="KW-0472">Membrane</keyword>
<evidence type="ECO:0000256" key="9">
    <source>
        <dbReference type="ARBA" id="ARBA00023136"/>
    </source>
</evidence>
<reference evidence="10" key="2">
    <citation type="submission" date="2015-06" db="UniProtKB">
        <authorList>
            <consortium name="EnsemblMetazoa"/>
        </authorList>
    </citation>
    <scope>IDENTIFICATION</scope>
</reference>
<dbReference type="GO" id="GO:0000139">
    <property type="term" value="C:Golgi membrane"/>
    <property type="evidence" value="ECO:0007669"/>
    <property type="project" value="UniProtKB-SubCell"/>
</dbReference>
<dbReference type="STRING" id="36166.T1GTG4"/>
<sequence>MMAMRYGLENCHNNKYFVFVDDDFFISVDNLLRFLESPSTYPDNNVQPLSYHWNHSYLYAGHAYYKPEPYRDRANKWYVSKDEYPYFNYPDFVA</sequence>
<dbReference type="HOGENOM" id="CLU_2392223_0_0_1"/>
<evidence type="ECO:0000256" key="6">
    <source>
        <dbReference type="ARBA" id="ARBA00022968"/>
    </source>
</evidence>
<keyword evidence="7" id="KW-1133">Transmembrane helix</keyword>
<reference evidence="11" key="1">
    <citation type="submission" date="2013-02" db="EMBL/GenBank/DDBJ databases">
        <authorList>
            <person name="Hughes D."/>
        </authorList>
    </citation>
    <scope>NUCLEOTIDE SEQUENCE</scope>
    <source>
        <strain>Durham</strain>
        <strain evidence="11">NC isolate 2 -- Noor lab</strain>
    </source>
</reference>
<keyword evidence="6" id="KW-0735">Signal-anchor</keyword>
<evidence type="ECO:0000256" key="2">
    <source>
        <dbReference type="ARBA" id="ARBA00008661"/>
    </source>
</evidence>
<dbReference type="EnsemblMetazoa" id="MESCA006995-RA">
    <property type="protein sequence ID" value="MESCA006995-PA"/>
    <property type="gene ID" value="MESCA006995"/>
</dbReference>
<dbReference type="InterPro" id="IPR002659">
    <property type="entry name" value="Glyco_trans_31"/>
</dbReference>
<dbReference type="Proteomes" id="UP000015102">
    <property type="component" value="Unassembled WGS sequence"/>
</dbReference>
<keyword evidence="4" id="KW-0808">Transferase</keyword>
<dbReference type="AlphaFoldDB" id="T1GTG4"/>
<comment type="subcellular location">
    <subcellularLocation>
        <location evidence="1">Golgi apparatus membrane</location>
        <topology evidence="1">Single-pass type II membrane protein</topology>
    </subcellularLocation>
</comment>
<keyword evidence="5" id="KW-0812">Transmembrane</keyword>
<proteinExistence type="inferred from homology"/>
<dbReference type="EMBL" id="CAQQ02393681">
    <property type="status" value="NOT_ANNOTATED_CDS"/>
    <property type="molecule type" value="Genomic_DNA"/>
</dbReference>
<evidence type="ECO:0000256" key="3">
    <source>
        <dbReference type="ARBA" id="ARBA00022676"/>
    </source>
</evidence>
<keyword evidence="8" id="KW-0333">Golgi apparatus</keyword>